<protein>
    <recommendedName>
        <fullName evidence="1">Ubiquitin-like domain-containing protein</fullName>
    </recommendedName>
</protein>
<accession>A0A8J8NXQ6</accession>
<name>A0A8J8NXQ6_HALGN</name>
<dbReference type="Gene3D" id="3.10.20.90">
    <property type="entry name" value="Phosphatidylinositol 3-kinase Catalytic Subunit, Chain A, domain 1"/>
    <property type="match status" value="1"/>
</dbReference>
<proteinExistence type="predicted"/>
<sequence>MKTLVGQVHELAISPYETIEQLYIRASDIYDVPYQDIRAIYAGKDLMSYKTLQDYGIHKESTVHFVFRMRRNNGG</sequence>
<evidence type="ECO:0000313" key="2">
    <source>
        <dbReference type="EMBL" id="TNV82195.1"/>
    </source>
</evidence>
<dbReference type="Proteomes" id="UP000785679">
    <property type="component" value="Unassembled WGS sequence"/>
</dbReference>
<dbReference type="PRINTS" id="PR00348">
    <property type="entry name" value="UBIQUITIN"/>
</dbReference>
<dbReference type="InterPro" id="IPR029071">
    <property type="entry name" value="Ubiquitin-like_domsf"/>
</dbReference>
<evidence type="ECO:0000313" key="3">
    <source>
        <dbReference type="Proteomes" id="UP000785679"/>
    </source>
</evidence>
<gene>
    <name evidence="2" type="ORF">FGO68_gene8870</name>
</gene>
<dbReference type="EMBL" id="RRYP01005254">
    <property type="protein sequence ID" value="TNV82195.1"/>
    <property type="molecule type" value="Genomic_DNA"/>
</dbReference>
<dbReference type="AlphaFoldDB" id="A0A8J8NXQ6"/>
<dbReference type="InterPro" id="IPR000626">
    <property type="entry name" value="Ubiquitin-like_dom"/>
</dbReference>
<feature type="domain" description="Ubiquitin-like" evidence="1">
    <location>
        <begin position="1"/>
        <end position="72"/>
    </location>
</feature>
<dbReference type="SMART" id="SM00213">
    <property type="entry name" value="UBQ"/>
    <property type="match status" value="1"/>
</dbReference>
<comment type="caution">
    <text evidence="2">The sequence shown here is derived from an EMBL/GenBank/DDBJ whole genome shotgun (WGS) entry which is preliminary data.</text>
</comment>
<keyword evidence="3" id="KW-1185">Reference proteome</keyword>
<evidence type="ECO:0000259" key="1">
    <source>
        <dbReference type="PROSITE" id="PS50053"/>
    </source>
</evidence>
<organism evidence="2 3">
    <name type="scientific">Halteria grandinella</name>
    <dbReference type="NCBI Taxonomy" id="5974"/>
    <lineage>
        <taxon>Eukaryota</taxon>
        <taxon>Sar</taxon>
        <taxon>Alveolata</taxon>
        <taxon>Ciliophora</taxon>
        <taxon>Intramacronucleata</taxon>
        <taxon>Spirotrichea</taxon>
        <taxon>Stichotrichia</taxon>
        <taxon>Sporadotrichida</taxon>
        <taxon>Halteriidae</taxon>
        <taxon>Halteria</taxon>
    </lineage>
</organism>
<dbReference type="PROSITE" id="PS50053">
    <property type="entry name" value="UBIQUITIN_2"/>
    <property type="match status" value="1"/>
</dbReference>
<reference evidence="2" key="1">
    <citation type="submission" date="2019-06" db="EMBL/GenBank/DDBJ databases">
        <authorList>
            <person name="Zheng W."/>
        </authorList>
    </citation>
    <scope>NUCLEOTIDE SEQUENCE</scope>
    <source>
        <strain evidence="2">QDHG01</strain>
    </source>
</reference>
<dbReference type="OrthoDB" id="428577at2759"/>
<dbReference type="InterPro" id="IPR019956">
    <property type="entry name" value="Ubiquitin_dom"/>
</dbReference>
<dbReference type="Pfam" id="PF00240">
    <property type="entry name" value="ubiquitin"/>
    <property type="match status" value="1"/>
</dbReference>
<dbReference type="SUPFAM" id="SSF54236">
    <property type="entry name" value="Ubiquitin-like"/>
    <property type="match status" value="1"/>
</dbReference>